<reference evidence="5" key="1">
    <citation type="journal article" date="2019" name="Int. J. Syst. Evol. Microbiol.">
        <title>The Global Catalogue of Microorganisms (GCM) 10K type strain sequencing project: providing services to taxonomists for standard genome sequencing and annotation.</title>
        <authorList>
            <consortium name="The Broad Institute Genomics Platform"/>
            <consortium name="The Broad Institute Genome Sequencing Center for Infectious Disease"/>
            <person name="Wu L."/>
            <person name="Ma J."/>
        </authorList>
    </citation>
    <scope>NUCLEOTIDE SEQUENCE [LARGE SCALE GENOMIC DNA]</scope>
    <source>
        <strain evidence="5">PCU 280</strain>
    </source>
</reference>
<dbReference type="RefSeq" id="WP_379232140.1">
    <property type="nucleotide sequence ID" value="NZ_JBHSTE010000002.1"/>
</dbReference>
<dbReference type="PANTHER" id="PTHR30055:SF226">
    <property type="entry name" value="HTH-TYPE TRANSCRIPTIONAL REGULATOR PKSA"/>
    <property type="match status" value="1"/>
</dbReference>
<sequence length="210" mass="24641">MRVITANERTGTKQKILEASIELFSLHGYSAVSVREITKLVGIKESALYNHFKTKDEILETIYSIFQFEISSKALPPIDRLEELLQDNNVESFLLQGFHRFKQSVDEANTVKIWRILNIEQFRDVRARKLIVEDVYQKTIDFLEAAFTIMISKRMMKQGEPRLLATQYQYPLFAFMTEYLLLSCDQIDTKPLEHRVEQHIRYFIAAVKVN</sequence>
<feature type="domain" description="HTH tetR-type" evidence="3">
    <location>
        <begin position="10"/>
        <end position="70"/>
    </location>
</feature>
<dbReference type="Gene3D" id="1.10.357.10">
    <property type="entry name" value="Tetracycline Repressor, domain 2"/>
    <property type="match status" value="1"/>
</dbReference>
<dbReference type="InterPro" id="IPR009057">
    <property type="entry name" value="Homeodomain-like_sf"/>
</dbReference>
<dbReference type="PROSITE" id="PS50977">
    <property type="entry name" value="HTH_TETR_2"/>
    <property type="match status" value="1"/>
</dbReference>
<evidence type="ECO:0000313" key="5">
    <source>
        <dbReference type="Proteomes" id="UP001596233"/>
    </source>
</evidence>
<protein>
    <submittedName>
        <fullName evidence="4">TetR/AcrR family transcriptional regulator</fullName>
    </submittedName>
</protein>
<dbReference type="Pfam" id="PF00440">
    <property type="entry name" value="TetR_N"/>
    <property type="match status" value="1"/>
</dbReference>
<feature type="DNA-binding region" description="H-T-H motif" evidence="2">
    <location>
        <begin position="33"/>
        <end position="52"/>
    </location>
</feature>
<evidence type="ECO:0000313" key="4">
    <source>
        <dbReference type="EMBL" id="MFC6332115.1"/>
    </source>
</evidence>
<evidence type="ECO:0000256" key="2">
    <source>
        <dbReference type="PROSITE-ProRule" id="PRU00335"/>
    </source>
</evidence>
<dbReference type="InterPro" id="IPR050109">
    <property type="entry name" value="HTH-type_TetR-like_transc_reg"/>
</dbReference>
<accession>A0ABW1V067</accession>
<dbReference type="PRINTS" id="PR00455">
    <property type="entry name" value="HTHTETR"/>
</dbReference>
<dbReference type="Proteomes" id="UP001596233">
    <property type="component" value="Unassembled WGS sequence"/>
</dbReference>
<keyword evidence="1 2" id="KW-0238">DNA-binding</keyword>
<dbReference type="EMBL" id="JBHSTE010000002">
    <property type="protein sequence ID" value="MFC6332115.1"/>
    <property type="molecule type" value="Genomic_DNA"/>
</dbReference>
<dbReference type="SUPFAM" id="SSF46689">
    <property type="entry name" value="Homeodomain-like"/>
    <property type="match status" value="1"/>
</dbReference>
<proteinExistence type="predicted"/>
<dbReference type="InterPro" id="IPR001647">
    <property type="entry name" value="HTH_TetR"/>
</dbReference>
<evidence type="ECO:0000256" key="1">
    <source>
        <dbReference type="ARBA" id="ARBA00023125"/>
    </source>
</evidence>
<organism evidence="4 5">
    <name type="scientific">Paenibacillus septentrionalis</name>
    <dbReference type="NCBI Taxonomy" id="429342"/>
    <lineage>
        <taxon>Bacteria</taxon>
        <taxon>Bacillati</taxon>
        <taxon>Bacillota</taxon>
        <taxon>Bacilli</taxon>
        <taxon>Bacillales</taxon>
        <taxon>Paenibacillaceae</taxon>
        <taxon>Paenibacillus</taxon>
    </lineage>
</organism>
<keyword evidence="5" id="KW-1185">Reference proteome</keyword>
<comment type="caution">
    <text evidence="4">The sequence shown here is derived from an EMBL/GenBank/DDBJ whole genome shotgun (WGS) entry which is preliminary data.</text>
</comment>
<dbReference type="PANTHER" id="PTHR30055">
    <property type="entry name" value="HTH-TYPE TRANSCRIPTIONAL REGULATOR RUTR"/>
    <property type="match status" value="1"/>
</dbReference>
<evidence type="ECO:0000259" key="3">
    <source>
        <dbReference type="PROSITE" id="PS50977"/>
    </source>
</evidence>
<name>A0ABW1V067_9BACL</name>
<gene>
    <name evidence="4" type="ORF">ACFP56_05725</name>
</gene>